<dbReference type="RefSeq" id="WP_204663375.1">
    <property type="nucleotide sequence ID" value="NZ_JAFBDT010000006.1"/>
</dbReference>
<dbReference type="InterPro" id="IPR000192">
    <property type="entry name" value="Aminotrans_V_dom"/>
</dbReference>
<dbReference type="GO" id="GO:0031071">
    <property type="term" value="F:cysteine desulfurase activity"/>
    <property type="evidence" value="ECO:0007669"/>
    <property type="project" value="UniProtKB-EC"/>
</dbReference>
<dbReference type="PANTHER" id="PTHR11601">
    <property type="entry name" value="CYSTEINE DESULFURYLASE FAMILY MEMBER"/>
    <property type="match status" value="1"/>
</dbReference>
<dbReference type="InterPro" id="IPR015421">
    <property type="entry name" value="PyrdxlP-dep_Trfase_major"/>
</dbReference>
<dbReference type="InterPro" id="IPR015424">
    <property type="entry name" value="PyrdxlP-dep_Trfase"/>
</dbReference>
<evidence type="ECO:0000259" key="3">
    <source>
        <dbReference type="Pfam" id="PF00266"/>
    </source>
</evidence>
<evidence type="ECO:0000256" key="1">
    <source>
        <dbReference type="ARBA" id="ARBA00001933"/>
    </source>
</evidence>
<keyword evidence="4" id="KW-0808">Transferase</keyword>
<evidence type="ECO:0000256" key="2">
    <source>
        <dbReference type="ARBA" id="ARBA00022898"/>
    </source>
</evidence>
<keyword evidence="5" id="KW-1185">Reference proteome</keyword>
<dbReference type="EC" id="2.8.1.7" evidence="4"/>
<dbReference type="Gene3D" id="3.90.1150.10">
    <property type="entry name" value="Aspartate Aminotransferase, domain 1"/>
    <property type="match status" value="1"/>
</dbReference>
<comment type="cofactor">
    <cofactor evidence="1">
        <name>pyridoxal 5'-phosphate</name>
        <dbReference type="ChEBI" id="CHEBI:597326"/>
    </cofactor>
</comment>
<dbReference type="Gene3D" id="3.40.640.10">
    <property type="entry name" value="Type I PLP-dependent aspartate aminotransferase-like (Major domain)"/>
    <property type="match status" value="1"/>
</dbReference>
<evidence type="ECO:0000313" key="4">
    <source>
        <dbReference type="EMBL" id="MBM7561668.1"/>
    </source>
</evidence>
<dbReference type="InterPro" id="IPR016454">
    <property type="entry name" value="Cysteine_dSase"/>
</dbReference>
<accession>A0ABS2MQI5</accession>
<dbReference type="Proteomes" id="UP000767854">
    <property type="component" value="Unassembled WGS sequence"/>
</dbReference>
<dbReference type="PANTHER" id="PTHR11601:SF50">
    <property type="entry name" value="CYSTEINE DESULFURASE ISCS 2-RELATED"/>
    <property type="match status" value="1"/>
</dbReference>
<gene>
    <name evidence="4" type="ORF">JOC49_001188</name>
</gene>
<reference evidence="4 5" key="1">
    <citation type="submission" date="2021-01" db="EMBL/GenBank/DDBJ databases">
        <title>Genomic Encyclopedia of Type Strains, Phase IV (KMG-IV): sequencing the most valuable type-strain genomes for metagenomic binning, comparative biology and taxonomic classification.</title>
        <authorList>
            <person name="Goeker M."/>
        </authorList>
    </citation>
    <scope>NUCLEOTIDE SEQUENCE [LARGE SCALE GENOMIC DNA]</scope>
    <source>
        <strain evidence="4 5">DSM 24436</strain>
    </source>
</reference>
<dbReference type="SUPFAM" id="SSF53383">
    <property type="entry name" value="PLP-dependent transferases"/>
    <property type="match status" value="1"/>
</dbReference>
<sequence>MEYYFDYAATTQVALEVTDGIKNLLNEVYGNPSSLHSKGVEAEKYIKGSRRTLAKIIGGKENEIIFTSGGTESNNLAILGTIPQNRKGRLITSSIEHPSVLEVFKHLAGKGYDVVFLPVDANGVIQYDVFKEALTQDTLMVSVMHVNNEMGAIQPIEAMASEIKKFNTAHNSRILFHVDGVQAFGKYLIPKGIDLYSFSGHKIHGLKGAGGLFVKSGTSIRPLVYGGAQEFSIRPGTENIIGITALGIASELAYAKRKSSLTHLAEIQSKLETIFLKDGDCIINSKQGAPHILNVSFLGVKSEVMLHSLEMEGIYVSSGSACSSKKKTGSHVLKAIGLTDAQIDSAIRISYGNDTDIESAESVAHKMLEIAEKLRKIMRRT</sequence>
<dbReference type="PIRSF" id="PIRSF005572">
    <property type="entry name" value="NifS"/>
    <property type="match status" value="1"/>
</dbReference>
<dbReference type="Gene3D" id="1.10.260.50">
    <property type="match status" value="1"/>
</dbReference>
<comment type="caution">
    <text evidence="4">The sequence shown here is derived from an EMBL/GenBank/DDBJ whole genome shotgun (WGS) entry which is preliminary data.</text>
</comment>
<organism evidence="4 5">
    <name type="scientific">Fusibacter tunisiensis</name>
    <dbReference type="NCBI Taxonomy" id="1008308"/>
    <lineage>
        <taxon>Bacteria</taxon>
        <taxon>Bacillati</taxon>
        <taxon>Bacillota</taxon>
        <taxon>Clostridia</taxon>
        <taxon>Eubacteriales</taxon>
        <taxon>Eubacteriales Family XII. Incertae Sedis</taxon>
        <taxon>Fusibacter</taxon>
    </lineage>
</organism>
<feature type="domain" description="Aminotransferase class V" evidence="3">
    <location>
        <begin position="4"/>
        <end position="359"/>
    </location>
</feature>
<dbReference type="EMBL" id="JAFBDT010000006">
    <property type="protein sequence ID" value="MBM7561668.1"/>
    <property type="molecule type" value="Genomic_DNA"/>
</dbReference>
<dbReference type="InterPro" id="IPR015422">
    <property type="entry name" value="PyrdxlP-dep_Trfase_small"/>
</dbReference>
<proteinExistence type="predicted"/>
<dbReference type="Pfam" id="PF00266">
    <property type="entry name" value="Aminotran_5"/>
    <property type="match status" value="1"/>
</dbReference>
<name>A0ABS2MQI5_9FIRM</name>
<protein>
    <submittedName>
        <fullName evidence="4">Cysteine desulfurase</fullName>
        <ecNumber evidence="4">2.8.1.7</ecNumber>
    </submittedName>
</protein>
<evidence type="ECO:0000313" key="5">
    <source>
        <dbReference type="Proteomes" id="UP000767854"/>
    </source>
</evidence>
<keyword evidence="2" id="KW-0663">Pyridoxal phosphate</keyword>